<dbReference type="InterPro" id="IPR011333">
    <property type="entry name" value="SKP1/BTB/POZ_sf"/>
</dbReference>
<name>A0A6G1FFK8_9ORYZ</name>
<dbReference type="AlphaFoldDB" id="A0A6G1FFK8"/>
<evidence type="ECO:0000313" key="4">
    <source>
        <dbReference type="Proteomes" id="UP000479710"/>
    </source>
</evidence>
<dbReference type="Proteomes" id="UP000479710">
    <property type="component" value="Unassembled WGS sequence"/>
</dbReference>
<feature type="region of interest" description="Disordered" evidence="2">
    <location>
        <begin position="64"/>
        <end position="87"/>
    </location>
</feature>
<sequence length="87" mass="9358">MSISLSLSPLSLSPSSPFLLLVFRATVYGETKESSHGSVRPITNDDMCLVVFDVLLHYIHTDSLPSTTTTTRSTTTSASTLPPARTT</sequence>
<evidence type="ECO:0000256" key="1">
    <source>
        <dbReference type="ARBA" id="ARBA00004906"/>
    </source>
</evidence>
<comment type="pathway">
    <text evidence="1">Protein modification; protein ubiquitination.</text>
</comment>
<evidence type="ECO:0000313" key="3">
    <source>
        <dbReference type="EMBL" id="KAF0935603.1"/>
    </source>
</evidence>
<proteinExistence type="predicted"/>
<evidence type="ECO:0000256" key="2">
    <source>
        <dbReference type="SAM" id="MobiDB-lite"/>
    </source>
</evidence>
<dbReference type="EMBL" id="SPHZ02000001">
    <property type="protein sequence ID" value="KAF0935603.1"/>
    <property type="molecule type" value="Genomic_DNA"/>
</dbReference>
<organism evidence="3 4">
    <name type="scientific">Oryza meyeriana var. granulata</name>
    <dbReference type="NCBI Taxonomy" id="110450"/>
    <lineage>
        <taxon>Eukaryota</taxon>
        <taxon>Viridiplantae</taxon>
        <taxon>Streptophyta</taxon>
        <taxon>Embryophyta</taxon>
        <taxon>Tracheophyta</taxon>
        <taxon>Spermatophyta</taxon>
        <taxon>Magnoliopsida</taxon>
        <taxon>Liliopsida</taxon>
        <taxon>Poales</taxon>
        <taxon>Poaceae</taxon>
        <taxon>BOP clade</taxon>
        <taxon>Oryzoideae</taxon>
        <taxon>Oryzeae</taxon>
        <taxon>Oryzinae</taxon>
        <taxon>Oryza</taxon>
        <taxon>Oryza meyeriana</taxon>
    </lineage>
</organism>
<gene>
    <name evidence="3" type="ORF">E2562_035032</name>
</gene>
<comment type="caution">
    <text evidence="3">The sequence shown here is derived from an EMBL/GenBank/DDBJ whole genome shotgun (WGS) entry which is preliminary data.</text>
</comment>
<keyword evidence="4" id="KW-1185">Reference proteome</keyword>
<dbReference type="Gene3D" id="3.30.710.10">
    <property type="entry name" value="Potassium Channel Kv1.1, Chain A"/>
    <property type="match status" value="1"/>
</dbReference>
<protein>
    <submittedName>
        <fullName evidence="3">Uncharacterized protein</fullName>
    </submittedName>
</protein>
<reference evidence="3 4" key="1">
    <citation type="submission" date="2019-11" db="EMBL/GenBank/DDBJ databases">
        <title>Whole genome sequence of Oryza granulata.</title>
        <authorList>
            <person name="Li W."/>
        </authorList>
    </citation>
    <scope>NUCLEOTIDE SEQUENCE [LARGE SCALE GENOMIC DNA]</scope>
    <source>
        <strain evidence="4">cv. Menghai</strain>
        <tissue evidence="3">Leaf</tissue>
    </source>
</reference>
<accession>A0A6G1FFK8</accession>